<geneLocation type="plasmid" evidence="1">
    <name>pYE854</name>
</geneLocation>
<dbReference type="AlphaFoldDB" id="B0RKU7"/>
<accession>B0RKU7</accession>
<keyword evidence="1" id="KW-0614">Plasmid</keyword>
<evidence type="ECO:0000313" key="1">
    <source>
        <dbReference type="EMBL" id="CAP20244.1"/>
    </source>
</evidence>
<organism evidence="1">
    <name type="scientific">Yersinia enterocolitica</name>
    <dbReference type="NCBI Taxonomy" id="630"/>
    <lineage>
        <taxon>Bacteria</taxon>
        <taxon>Pseudomonadati</taxon>
        <taxon>Pseudomonadota</taxon>
        <taxon>Gammaproteobacteria</taxon>
        <taxon>Enterobacterales</taxon>
        <taxon>Yersiniaceae</taxon>
        <taxon>Yersinia</taxon>
    </lineage>
</organism>
<name>B0RKU7_YEREN</name>
<protein>
    <submittedName>
        <fullName evidence="1">Uncharacterized protein</fullName>
    </submittedName>
</protein>
<proteinExistence type="predicted"/>
<dbReference type="EMBL" id="AM905950">
    <property type="protein sequence ID" value="CAP20244.1"/>
    <property type="molecule type" value="Genomic_DNA"/>
</dbReference>
<reference evidence="1" key="1">
    <citation type="journal article" date="2008" name="J. Bacteriol.">
        <title>Genetic and functional properties of the self-transmissible Yersinia enterocolitica plasmid pYE854, which mobilizes the virulence plasmid pYV.</title>
        <authorList>
            <person name="Hammerl J.A."/>
            <person name="Klein I."/>
            <person name="Lanka E."/>
            <person name="Appel B."/>
            <person name="Hertwig S."/>
        </authorList>
    </citation>
    <scope>NUCLEOTIDE SEQUENCE [LARGE SCALE GENOMIC DNA]</scope>
    <source>
        <strain evidence="1">29854</strain>
        <plasmid evidence="1">pYE854</plasmid>
    </source>
</reference>
<sequence>MQQSFFSNIIHIKLSLSGSCLPPVHNNPSRPIGRHALARVGLISCNLKRSFFQIGASSR</sequence>